<gene>
    <name evidence="2" type="ORF">SK128_023953</name>
</gene>
<dbReference type="Proteomes" id="UP001381693">
    <property type="component" value="Unassembled WGS sequence"/>
</dbReference>
<dbReference type="PANTHER" id="PTHR46312:SF2">
    <property type="entry name" value="NUCLEOTIDE-BINDING OLIGOMERIZATION DOMAIN-CONTAINING PROTEIN 2-LIKE"/>
    <property type="match status" value="1"/>
</dbReference>
<dbReference type="PANTHER" id="PTHR46312">
    <property type="entry name" value="NACHT DOMAIN-CONTAINING PROTEIN"/>
    <property type="match status" value="1"/>
</dbReference>
<evidence type="ECO:0000256" key="1">
    <source>
        <dbReference type="SAM" id="Coils"/>
    </source>
</evidence>
<reference evidence="2 3" key="1">
    <citation type="submission" date="2023-11" db="EMBL/GenBank/DDBJ databases">
        <title>Halocaridina rubra genome assembly.</title>
        <authorList>
            <person name="Smith C."/>
        </authorList>
    </citation>
    <scope>NUCLEOTIDE SEQUENCE [LARGE SCALE GENOMIC DNA]</scope>
    <source>
        <strain evidence="2">EP-1</strain>
        <tissue evidence="2">Whole</tissue>
    </source>
</reference>
<accession>A0AAN8WU17</accession>
<sequence length="533" mass="62390">MASNTYQYSEEEIRFIKLSFMIRKCLQDGTEKLADRDKFTQWKAGNENIESMITELKDLRNEVSHEVKKYTEKEFLDETDKLKKLLENILNHIGTIYSIDVHQNVQDMKKELNNYRDKAVEDEELTICKHNRQCKIMKTKGKDDIKKMIRKNKEGAVNPVNHVVDMSINVKDVFSEMKIKVTRTVEEVILYENILLDIKGEGTNPSTVIIGCAGAGKTTIVRKILYEFDSGIFTVKGLERYDIVLHHECRNMSTAKLFDEVINLKKTHELIIITTRPEKLSYLRNRLKSENFEEITLLGIPHERRAAFVKNYYIKLAEKEDLKNKPIDQLFNYLEKYEFILDRILSLPYNLVLIIILYCHTDLIFDEITTAPVLYRENYLLCRTKLAERLRVCESTRSWEESKIKWVIDKFLYELAKVSLIGLLNDQINLSSEVYQRLTTVCNVFSVPVEHMASAFLTPKYTGSSEILYSFPHKGIREYFAARYIWMQLTERYLSSEYHNLCAQMSITLSSYSVPPALQDKIMQGVQKKLKKH</sequence>
<feature type="coiled-coil region" evidence="1">
    <location>
        <begin position="46"/>
        <end position="73"/>
    </location>
</feature>
<dbReference type="InterPro" id="IPR027417">
    <property type="entry name" value="P-loop_NTPase"/>
</dbReference>
<comment type="caution">
    <text evidence="2">The sequence shown here is derived from an EMBL/GenBank/DDBJ whole genome shotgun (WGS) entry which is preliminary data.</text>
</comment>
<keyword evidence="1" id="KW-0175">Coiled coil</keyword>
<name>A0AAN8WU17_HALRR</name>
<keyword evidence="3" id="KW-1185">Reference proteome</keyword>
<dbReference type="AlphaFoldDB" id="A0AAN8WU17"/>
<evidence type="ECO:0000313" key="3">
    <source>
        <dbReference type="Proteomes" id="UP001381693"/>
    </source>
</evidence>
<protein>
    <submittedName>
        <fullName evidence="2">Uncharacterized protein</fullName>
    </submittedName>
</protein>
<proteinExistence type="predicted"/>
<dbReference type="EMBL" id="JAXCGZ010018445">
    <property type="protein sequence ID" value="KAK7067409.1"/>
    <property type="molecule type" value="Genomic_DNA"/>
</dbReference>
<dbReference type="Gene3D" id="3.40.50.300">
    <property type="entry name" value="P-loop containing nucleotide triphosphate hydrolases"/>
    <property type="match status" value="1"/>
</dbReference>
<evidence type="ECO:0000313" key="2">
    <source>
        <dbReference type="EMBL" id="KAK7067409.1"/>
    </source>
</evidence>
<dbReference type="SUPFAM" id="SSF52540">
    <property type="entry name" value="P-loop containing nucleoside triphosphate hydrolases"/>
    <property type="match status" value="1"/>
</dbReference>
<organism evidence="2 3">
    <name type="scientific">Halocaridina rubra</name>
    <name type="common">Hawaiian red shrimp</name>
    <dbReference type="NCBI Taxonomy" id="373956"/>
    <lineage>
        <taxon>Eukaryota</taxon>
        <taxon>Metazoa</taxon>
        <taxon>Ecdysozoa</taxon>
        <taxon>Arthropoda</taxon>
        <taxon>Crustacea</taxon>
        <taxon>Multicrustacea</taxon>
        <taxon>Malacostraca</taxon>
        <taxon>Eumalacostraca</taxon>
        <taxon>Eucarida</taxon>
        <taxon>Decapoda</taxon>
        <taxon>Pleocyemata</taxon>
        <taxon>Caridea</taxon>
        <taxon>Atyoidea</taxon>
        <taxon>Atyidae</taxon>
        <taxon>Halocaridina</taxon>
    </lineage>
</organism>